<protein>
    <submittedName>
        <fullName evidence="2">Hydrolase TatD</fullName>
    </submittedName>
</protein>
<gene>
    <name evidence="2" type="ORF">EGI31_01930</name>
</gene>
<feature type="binding site" evidence="1">
    <location>
        <position position="185"/>
    </location>
    <ligand>
        <name>a divalent metal cation</name>
        <dbReference type="ChEBI" id="CHEBI:60240"/>
        <label>1</label>
    </ligand>
</feature>
<dbReference type="GO" id="GO:0046872">
    <property type="term" value="F:metal ion binding"/>
    <property type="evidence" value="ECO:0007669"/>
    <property type="project" value="UniProtKB-KW"/>
</dbReference>
<evidence type="ECO:0000313" key="3">
    <source>
        <dbReference type="Proteomes" id="UP001204144"/>
    </source>
</evidence>
<keyword evidence="2" id="KW-0378">Hydrolase</keyword>
<feature type="binding site" evidence="1">
    <location>
        <position position="113"/>
    </location>
    <ligand>
        <name>a divalent metal cation</name>
        <dbReference type="ChEBI" id="CHEBI:60240"/>
        <label>2</label>
    </ligand>
</feature>
<dbReference type="RefSeq" id="WP_255035436.1">
    <property type="nucleotide sequence ID" value="NZ_RJUF01000002.1"/>
</dbReference>
<dbReference type="InterPro" id="IPR001130">
    <property type="entry name" value="TatD-like"/>
</dbReference>
<dbReference type="EMBL" id="RJUF01000002">
    <property type="protein sequence ID" value="MCP9761696.1"/>
    <property type="molecule type" value="Genomic_DNA"/>
</dbReference>
<dbReference type="Pfam" id="PF01026">
    <property type="entry name" value="TatD_DNase"/>
    <property type="match status" value="1"/>
</dbReference>
<dbReference type="Proteomes" id="UP001204144">
    <property type="component" value="Unassembled WGS sequence"/>
</dbReference>
<proteinExistence type="predicted"/>
<dbReference type="PIRSF" id="PIRSF005902">
    <property type="entry name" value="DNase_TatD"/>
    <property type="match status" value="1"/>
</dbReference>
<dbReference type="PANTHER" id="PTHR46124">
    <property type="entry name" value="D-AMINOACYL-TRNA DEACYLASE"/>
    <property type="match status" value="1"/>
</dbReference>
<organism evidence="2 3">
    <name type="scientific">Lacihabitans soyangensis</name>
    <dbReference type="NCBI Taxonomy" id="869394"/>
    <lineage>
        <taxon>Bacteria</taxon>
        <taxon>Pseudomonadati</taxon>
        <taxon>Bacteroidota</taxon>
        <taxon>Cytophagia</taxon>
        <taxon>Cytophagales</taxon>
        <taxon>Leadbetterellaceae</taxon>
        <taxon>Lacihabitans</taxon>
    </lineage>
</organism>
<dbReference type="SUPFAM" id="SSF51556">
    <property type="entry name" value="Metallo-dependent hydrolases"/>
    <property type="match status" value="1"/>
</dbReference>
<feature type="binding site" evidence="1">
    <location>
        <position position="137"/>
    </location>
    <ligand>
        <name>a divalent metal cation</name>
        <dbReference type="ChEBI" id="CHEBI:60240"/>
        <label>2</label>
    </ligand>
</feature>
<evidence type="ECO:0000256" key="1">
    <source>
        <dbReference type="PIRSR" id="PIRSR005902-1"/>
    </source>
</evidence>
<keyword evidence="3" id="KW-1185">Reference proteome</keyword>
<dbReference type="AlphaFoldDB" id="A0AAE3H0A3"/>
<feature type="binding site" evidence="1">
    <location>
        <position position="78"/>
    </location>
    <ligand>
        <name>a divalent metal cation</name>
        <dbReference type="ChEBI" id="CHEBI:60240"/>
        <label>1</label>
    </ligand>
</feature>
<dbReference type="PANTHER" id="PTHR46124:SF2">
    <property type="entry name" value="D-AMINOACYL-TRNA DEACYLASE"/>
    <property type="match status" value="1"/>
</dbReference>
<comment type="caution">
    <text evidence="2">The sequence shown here is derived from an EMBL/GenBank/DDBJ whole genome shotgun (WGS) entry which is preliminary data.</text>
</comment>
<accession>A0AAE3H0A3</accession>
<dbReference type="GO" id="GO:0016788">
    <property type="term" value="F:hydrolase activity, acting on ester bonds"/>
    <property type="evidence" value="ECO:0007669"/>
    <property type="project" value="InterPro"/>
</dbReference>
<dbReference type="InterPro" id="IPR032466">
    <property type="entry name" value="Metal_Hydrolase"/>
</dbReference>
<reference evidence="2 3" key="1">
    <citation type="submission" date="2018-11" db="EMBL/GenBank/DDBJ databases">
        <title>Novel bacteria species description.</title>
        <authorList>
            <person name="Han J.-H."/>
        </authorList>
    </citation>
    <scope>NUCLEOTIDE SEQUENCE [LARGE SCALE GENOMIC DNA]</scope>
    <source>
        <strain evidence="2 3">KCTC23259</strain>
    </source>
</reference>
<name>A0AAE3H0A3_9BACT</name>
<dbReference type="Gene3D" id="3.20.20.140">
    <property type="entry name" value="Metal-dependent hydrolases"/>
    <property type="match status" value="1"/>
</dbReference>
<evidence type="ECO:0000313" key="2">
    <source>
        <dbReference type="EMBL" id="MCP9761696.1"/>
    </source>
</evidence>
<keyword evidence="1" id="KW-0479">Metal-binding</keyword>
<sequence length="223" mass="25459">MFLDIHTHSLSSDANIKKVFNLDITVNTLGEDLKHFFGENESVSVGIHPWSVSEELFFEQIEILEFLAADSRVKAIGEIGLDKLKGPDLKLQEEVFLKQIRVAEAVKKPAIVHCVKSFNELIAIKKVVRPKVPMIIHGFNRKVDLAKELTQKGFFLSFGRDLLESDLVKEALKSIPLEQVFFETDDDKVLIVSQVYKTAADILKIDIEVLKDRIYQNYLELYL</sequence>